<feature type="compositionally biased region" description="Polar residues" evidence="1">
    <location>
        <begin position="1"/>
        <end position="16"/>
    </location>
</feature>
<feature type="region of interest" description="Disordered" evidence="1">
    <location>
        <begin position="99"/>
        <end position="209"/>
    </location>
</feature>
<feature type="compositionally biased region" description="Basic and acidic residues" evidence="1">
    <location>
        <begin position="31"/>
        <end position="40"/>
    </location>
</feature>
<feature type="compositionally biased region" description="Basic residues" evidence="1">
    <location>
        <begin position="127"/>
        <end position="140"/>
    </location>
</feature>
<evidence type="ECO:0000256" key="1">
    <source>
        <dbReference type="SAM" id="MobiDB-lite"/>
    </source>
</evidence>
<dbReference type="PANTHER" id="PTHR13507:SF0">
    <property type="entry name" value="PRKR-INTERACTING PROTEIN 1"/>
    <property type="match status" value="1"/>
</dbReference>
<comment type="caution">
    <text evidence="2">The sequence shown here is derived from an EMBL/GenBank/DDBJ whole genome shotgun (WGS) entry which is preliminary data.</text>
</comment>
<dbReference type="AlphaFoldDB" id="A0A8H2XK31"/>
<dbReference type="Proteomes" id="UP000663846">
    <property type="component" value="Unassembled WGS sequence"/>
</dbReference>
<evidence type="ECO:0000313" key="2">
    <source>
        <dbReference type="EMBL" id="CAE6428670.1"/>
    </source>
</evidence>
<dbReference type="PANTHER" id="PTHR13507">
    <property type="entry name" value="PRKR-INTERACTING PROTEIN 1"/>
    <property type="match status" value="1"/>
</dbReference>
<dbReference type="GO" id="GO:0003725">
    <property type="term" value="F:double-stranded RNA binding"/>
    <property type="evidence" value="ECO:0007669"/>
    <property type="project" value="InterPro"/>
</dbReference>
<proteinExistence type="predicted"/>
<protein>
    <submittedName>
        <fullName evidence="2">Uncharacterized protein</fullName>
    </submittedName>
</protein>
<organism evidence="2 3">
    <name type="scientific">Rhizoctonia solani</name>
    <dbReference type="NCBI Taxonomy" id="456999"/>
    <lineage>
        <taxon>Eukaryota</taxon>
        <taxon>Fungi</taxon>
        <taxon>Dikarya</taxon>
        <taxon>Basidiomycota</taxon>
        <taxon>Agaricomycotina</taxon>
        <taxon>Agaricomycetes</taxon>
        <taxon>Cantharellales</taxon>
        <taxon>Ceratobasidiaceae</taxon>
        <taxon>Rhizoctonia</taxon>
    </lineage>
</organism>
<sequence>MATESTPPASNGQTSEATRKKQTALDLQKQQLEKLMKDPTKQVNIPTAPKEKTVRPPREMMKNVQGSSAGMSPIWFTNGEFHVYKQSRRREYERLKIMEEASKKEQETAEFEARKREREEQSEAKTAKNRARRQKKKNRAMGKGGAQDGASGNSEDPTKRRRLAADGVNVVFRRPGESSDDEDDHGPIPTVPQPTSTDDSSLPALPADVKIAEPTQIIIHDD</sequence>
<feature type="compositionally biased region" description="Basic and acidic residues" evidence="1">
    <location>
        <begin position="99"/>
        <end position="126"/>
    </location>
</feature>
<accession>A0A8H2XK31</accession>
<dbReference type="GO" id="GO:0004860">
    <property type="term" value="F:protein kinase inhibitor activity"/>
    <property type="evidence" value="ECO:0007669"/>
    <property type="project" value="TreeGrafter"/>
</dbReference>
<dbReference type="EMBL" id="CAJMWS010000326">
    <property type="protein sequence ID" value="CAE6428670.1"/>
    <property type="molecule type" value="Genomic_DNA"/>
</dbReference>
<feature type="region of interest" description="Disordered" evidence="1">
    <location>
        <begin position="1"/>
        <end position="58"/>
    </location>
</feature>
<dbReference type="GO" id="GO:0005730">
    <property type="term" value="C:nucleolus"/>
    <property type="evidence" value="ECO:0007669"/>
    <property type="project" value="TreeGrafter"/>
</dbReference>
<dbReference type="InterPro" id="IPR009548">
    <property type="entry name" value="Prkrip1"/>
</dbReference>
<feature type="compositionally biased region" description="Basic and acidic residues" evidence="1">
    <location>
        <begin position="49"/>
        <end position="58"/>
    </location>
</feature>
<gene>
    <name evidence="2" type="ORF">RDB_LOCUS103220</name>
</gene>
<reference evidence="2" key="1">
    <citation type="submission" date="2021-01" db="EMBL/GenBank/DDBJ databases">
        <authorList>
            <person name="Kaushik A."/>
        </authorList>
    </citation>
    <scope>NUCLEOTIDE SEQUENCE</scope>
    <source>
        <strain evidence="2">AG1-1C</strain>
    </source>
</reference>
<dbReference type="GO" id="GO:0019901">
    <property type="term" value="F:protein kinase binding"/>
    <property type="evidence" value="ECO:0007669"/>
    <property type="project" value="TreeGrafter"/>
</dbReference>
<dbReference type="Pfam" id="PF06658">
    <property type="entry name" value="DUF1168"/>
    <property type="match status" value="1"/>
</dbReference>
<name>A0A8H2XK31_9AGAM</name>
<evidence type="ECO:0000313" key="3">
    <source>
        <dbReference type="Proteomes" id="UP000663846"/>
    </source>
</evidence>